<protein>
    <submittedName>
        <fullName evidence="2">Uncharacterized protein</fullName>
    </submittedName>
</protein>
<feature type="compositionally biased region" description="Polar residues" evidence="1">
    <location>
        <begin position="1"/>
        <end position="31"/>
    </location>
</feature>
<feature type="region of interest" description="Disordered" evidence="1">
    <location>
        <begin position="1"/>
        <end position="33"/>
    </location>
</feature>
<dbReference type="Proteomes" id="UP000807342">
    <property type="component" value="Unassembled WGS sequence"/>
</dbReference>
<evidence type="ECO:0000313" key="3">
    <source>
        <dbReference type="Proteomes" id="UP000807342"/>
    </source>
</evidence>
<organism evidence="2 3">
    <name type="scientific">Macrolepiota fuliginosa MF-IS2</name>
    <dbReference type="NCBI Taxonomy" id="1400762"/>
    <lineage>
        <taxon>Eukaryota</taxon>
        <taxon>Fungi</taxon>
        <taxon>Dikarya</taxon>
        <taxon>Basidiomycota</taxon>
        <taxon>Agaricomycotina</taxon>
        <taxon>Agaricomycetes</taxon>
        <taxon>Agaricomycetidae</taxon>
        <taxon>Agaricales</taxon>
        <taxon>Agaricineae</taxon>
        <taxon>Agaricaceae</taxon>
        <taxon>Macrolepiota</taxon>
    </lineage>
</organism>
<gene>
    <name evidence="2" type="ORF">P691DRAFT_660059</name>
</gene>
<evidence type="ECO:0000256" key="1">
    <source>
        <dbReference type="SAM" id="MobiDB-lite"/>
    </source>
</evidence>
<dbReference type="EMBL" id="MU151068">
    <property type="protein sequence ID" value="KAF9452783.1"/>
    <property type="molecule type" value="Genomic_DNA"/>
</dbReference>
<proteinExistence type="predicted"/>
<comment type="caution">
    <text evidence="2">The sequence shown here is derived from an EMBL/GenBank/DDBJ whole genome shotgun (WGS) entry which is preliminary data.</text>
</comment>
<evidence type="ECO:0000313" key="2">
    <source>
        <dbReference type="EMBL" id="KAF9452783.1"/>
    </source>
</evidence>
<dbReference type="AlphaFoldDB" id="A0A9P6C954"/>
<name>A0A9P6C954_9AGAR</name>
<reference evidence="2" key="1">
    <citation type="submission" date="2020-11" db="EMBL/GenBank/DDBJ databases">
        <authorList>
            <consortium name="DOE Joint Genome Institute"/>
            <person name="Ahrendt S."/>
            <person name="Riley R."/>
            <person name="Andreopoulos W."/>
            <person name="Labutti K."/>
            <person name="Pangilinan J."/>
            <person name="Ruiz-Duenas F.J."/>
            <person name="Barrasa J.M."/>
            <person name="Sanchez-Garcia M."/>
            <person name="Camarero S."/>
            <person name="Miyauchi S."/>
            <person name="Serrano A."/>
            <person name="Linde D."/>
            <person name="Babiker R."/>
            <person name="Drula E."/>
            <person name="Ayuso-Fernandez I."/>
            <person name="Pacheco R."/>
            <person name="Padilla G."/>
            <person name="Ferreira P."/>
            <person name="Barriuso J."/>
            <person name="Kellner H."/>
            <person name="Castanera R."/>
            <person name="Alfaro M."/>
            <person name="Ramirez L."/>
            <person name="Pisabarro A.G."/>
            <person name="Kuo A."/>
            <person name="Tritt A."/>
            <person name="Lipzen A."/>
            <person name="He G."/>
            <person name="Yan M."/>
            <person name="Ng V."/>
            <person name="Cullen D."/>
            <person name="Martin F."/>
            <person name="Rosso M.-N."/>
            <person name="Henrissat B."/>
            <person name="Hibbett D."/>
            <person name="Martinez A.T."/>
            <person name="Grigoriev I.V."/>
        </authorList>
    </citation>
    <scope>NUCLEOTIDE SEQUENCE</scope>
    <source>
        <strain evidence="2">MF-IS2</strain>
    </source>
</reference>
<dbReference type="OrthoDB" id="3220849at2759"/>
<feature type="non-terminal residue" evidence="2">
    <location>
        <position position="1"/>
    </location>
</feature>
<sequence length="74" mass="8561">YAPSNGQMASNSPSPQSTRKNVPHKSTTVSPAQAIADAWKRESLESQERWRKLDAEMKRRYEEVRRKQQAQSKM</sequence>
<keyword evidence="3" id="KW-1185">Reference proteome</keyword>
<accession>A0A9P6C954</accession>